<dbReference type="InterPro" id="IPR020846">
    <property type="entry name" value="MFS_dom"/>
</dbReference>
<feature type="transmembrane region" description="Helical" evidence="7">
    <location>
        <begin position="170"/>
        <end position="192"/>
    </location>
</feature>
<feature type="transmembrane region" description="Helical" evidence="7">
    <location>
        <begin position="374"/>
        <end position="391"/>
    </location>
</feature>
<dbReference type="InterPro" id="IPR036259">
    <property type="entry name" value="MFS_trans_sf"/>
</dbReference>
<reference evidence="9" key="1">
    <citation type="journal article" date="2020" name="Fungal Divers.">
        <title>Resolving the Mortierellaceae phylogeny through synthesis of multi-gene phylogenetics and phylogenomics.</title>
        <authorList>
            <person name="Vandepol N."/>
            <person name="Liber J."/>
            <person name="Desiro A."/>
            <person name="Na H."/>
            <person name="Kennedy M."/>
            <person name="Barry K."/>
            <person name="Grigoriev I.V."/>
            <person name="Miller A.N."/>
            <person name="O'Donnell K."/>
            <person name="Stajich J.E."/>
            <person name="Bonito G."/>
        </authorList>
    </citation>
    <scope>NUCLEOTIDE SEQUENCE</scope>
    <source>
        <strain evidence="9">CK1249</strain>
    </source>
</reference>
<feature type="transmembrane region" description="Helical" evidence="7">
    <location>
        <begin position="397"/>
        <end position="420"/>
    </location>
</feature>
<evidence type="ECO:0000256" key="1">
    <source>
        <dbReference type="ARBA" id="ARBA00004141"/>
    </source>
</evidence>
<keyword evidence="5 7" id="KW-0472">Membrane</keyword>
<dbReference type="AlphaFoldDB" id="A0A9P6IYH6"/>
<feature type="transmembrane region" description="Helical" evidence="7">
    <location>
        <begin position="204"/>
        <end position="225"/>
    </location>
</feature>
<evidence type="ECO:0000313" key="10">
    <source>
        <dbReference type="Proteomes" id="UP000738359"/>
    </source>
</evidence>
<comment type="caution">
    <text evidence="9">The sequence shown here is derived from an EMBL/GenBank/DDBJ whole genome shotgun (WGS) entry which is preliminary data.</text>
</comment>
<evidence type="ECO:0000256" key="3">
    <source>
        <dbReference type="ARBA" id="ARBA00022692"/>
    </source>
</evidence>
<name>A0A9P6IYH6_MORAP</name>
<keyword evidence="3 7" id="KW-0812">Transmembrane</keyword>
<evidence type="ECO:0000256" key="5">
    <source>
        <dbReference type="ARBA" id="ARBA00023136"/>
    </source>
</evidence>
<keyword evidence="4 7" id="KW-1133">Transmembrane helix</keyword>
<feature type="transmembrane region" description="Helical" evidence="7">
    <location>
        <begin position="311"/>
        <end position="335"/>
    </location>
</feature>
<dbReference type="GO" id="GO:0016020">
    <property type="term" value="C:membrane"/>
    <property type="evidence" value="ECO:0007669"/>
    <property type="project" value="UniProtKB-SubCell"/>
</dbReference>
<dbReference type="Proteomes" id="UP000738359">
    <property type="component" value="Unassembled WGS sequence"/>
</dbReference>
<feature type="region of interest" description="Disordered" evidence="6">
    <location>
        <begin position="496"/>
        <end position="521"/>
    </location>
</feature>
<keyword evidence="10" id="KW-1185">Reference proteome</keyword>
<evidence type="ECO:0000256" key="6">
    <source>
        <dbReference type="SAM" id="MobiDB-lite"/>
    </source>
</evidence>
<comment type="subcellular location">
    <subcellularLocation>
        <location evidence="1">Membrane</location>
        <topology evidence="1">Multi-pass membrane protein</topology>
    </subcellularLocation>
</comment>
<keyword evidence="2" id="KW-0813">Transport</keyword>
<feature type="transmembrane region" description="Helical" evidence="7">
    <location>
        <begin position="114"/>
        <end position="133"/>
    </location>
</feature>
<dbReference type="Pfam" id="PF07690">
    <property type="entry name" value="MFS_1"/>
    <property type="match status" value="1"/>
</dbReference>
<feature type="compositionally biased region" description="Polar residues" evidence="6">
    <location>
        <begin position="28"/>
        <end position="39"/>
    </location>
</feature>
<dbReference type="PANTHER" id="PTHR43791">
    <property type="entry name" value="PERMEASE-RELATED"/>
    <property type="match status" value="1"/>
</dbReference>
<gene>
    <name evidence="9" type="ORF">BGZ70_000110</name>
</gene>
<dbReference type="SUPFAM" id="SSF103473">
    <property type="entry name" value="MFS general substrate transporter"/>
    <property type="match status" value="1"/>
</dbReference>
<organism evidence="9 10">
    <name type="scientific">Mortierella alpina</name>
    <name type="common">Oleaginous fungus</name>
    <name type="synonym">Mortierella renispora</name>
    <dbReference type="NCBI Taxonomy" id="64518"/>
    <lineage>
        <taxon>Eukaryota</taxon>
        <taxon>Fungi</taxon>
        <taxon>Fungi incertae sedis</taxon>
        <taxon>Mucoromycota</taxon>
        <taxon>Mortierellomycotina</taxon>
        <taxon>Mortierellomycetes</taxon>
        <taxon>Mortierellales</taxon>
        <taxon>Mortierellaceae</taxon>
        <taxon>Mortierella</taxon>
    </lineage>
</organism>
<dbReference type="Gene3D" id="1.20.1250.20">
    <property type="entry name" value="MFS general substrate transporter like domains"/>
    <property type="match status" value="2"/>
</dbReference>
<dbReference type="EMBL" id="JAAAHY010001015">
    <property type="protein sequence ID" value="KAF9953812.1"/>
    <property type="molecule type" value="Genomic_DNA"/>
</dbReference>
<dbReference type="PROSITE" id="PS50850">
    <property type="entry name" value="MFS"/>
    <property type="match status" value="1"/>
</dbReference>
<dbReference type="OrthoDB" id="2985014at2759"/>
<feature type="transmembrane region" description="Helical" evidence="7">
    <location>
        <begin position="347"/>
        <end position="367"/>
    </location>
</feature>
<evidence type="ECO:0000256" key="4">
    <source>
        <dbReference type="ARBA" id="ARBA00022989"/>
    </source>
</evidence>
<feature type="domain" description="Major facilitator superfamily (MFS) profile" evidence="8">
    <location>
        <begin position="78"/>
        <end position="493"/>
    </location>
</feature>
<dbReference type="GO" id="GO:0022857">
    <property type="term" value="F:transmembrane transporter activity"/>
    <property type="evidence" value="ECO:0007669"/>
    <property type="project" value="InterPro"/>
</dbReference>
<feature type="compositionally biased region" description="Basic and acidic residues" evidence="6">
    <location>
        <begin position="503"/>
        <end position="521"/>
    </location>
</feature>
<accession>A0A9P6IYH6</accession>
<dbReference type="PANTHER" id="PTHR43791:SF36">
    <property type="entry name" value="TRANSPORTER, PUTATIVE (AFU_ORTHOLOGUE AFUA_6G08340)-RELATED"/>
    <property type="match status" value="1"/>
</dbReference>
<dbReference type="InterPro" id="IPR011701">
    <property type="entry name" value="MFS"/>
</dbReference>
<protein>
    <recommendedName>
        <fullName evidence="8">Major facilitator superfamily (MFS) profile domain-containing protein</fullName>
    </recommendedName>
</protein>
<evidence type="ECO:0000256" key="7">
    <source>
        <dbReference type="SAM" id="Phobius"/>
    </source>
</evidence>
<dbReference type="FunFam" id="1.20.1250.20:FF:000013">
    <property type="entry name" value="MFS general substrate transporter"/>
    <property type="match status" value="1"/>
</dbReference>
<sequence>MAASASSPFQEPLHSISPTDDAHHDVELSSSKPRSSNLGEKSDLADGSSQSSSTLETQAFDPDSKEIRRVRWKVDRRLIPLLSVLYLCSFLDRVNIGNAKVANLEKDLKLEPGVYHLACSIFYIGYIMGEVPANLALKKLGPRTWIPIVMVAWGTISMCMAALTNGAGLLVARFFLGLAESGYAPGPVYIISLWYRRCEHALRVGIFFSAATIAGAFGGLLAYGIALMHGAGGLRAWQWIFLIEGIPTIICSIIAYIFLPDFPETSTFLTPAEKELNIKRLRIDAGPATDSAFSRSQVWAAFKDWKVIAHLWIGMLHAASFASLGLFVPSITLGFGFDPVTTQLMTAPIYVAACICTIACAFSSDYFSERGYHGALSTALGSLGYFLLVVTRNSSLAIRYISLIICTCGVYAFIPVQLSWPSSNIGGHTKKAVAIALVISVAQIGSIVGGQLYREYDEPFYIRSHTICASLLLANVFNILGLKYLLRRENRRREQLTPEDYEKECRESDATDKHPDFRYFE</sequence>
<proteinExistence type="predicted"/>
<evidence type="ECO:0000259" key="8">
    <source>
        <dbReference type="PROSITE" id="PS50850"/>
    </source>
</evidence>
<feature type="region of interest" description="Disordered" evidence="6">
    <location>
        <begin position="1"/>
        <end position="60"/>
    </location>
</feature>
<evidence type="ECO:0000256" key="2">
    <source>
        <dbReference type="ARBA" id="ARBA00022448"/>
    </source>
</evidence>
<feature type="transmembrane region" description="Helical" evidence="7">
    <location>
        <begin position="145"/>
        <end position="164"/>
    </location>
</feature>
<feature type="transmembrane region" description="Helical" evidence="7">
    <location>
        <begin position="464"/>
        <end position="486"/>
    </location>
</feature>
<feature type="transmembrane region" description="Helical" evidence="7">
    <location>
        <begin position="78"/>
        <end position="94"/>
    </location>
</feature>
<dbReference type="FunFam" id="1.20.1250.20:FF:000034">
    <property type="entry name" value="MFS general substrate transporter"/>
    <property type="match status" value="1"/>
</dbReference>
<feature type="transmembrane region" description="Helical" evidence="7">
    <location>
        <begin position="237"/>
        <end position="259"/>
    </location>
</feature>
<feature type="transmembrane region" description="Helical" evidence="7">
    <location>
        <begin position="432"/>
        <end position="452"/>
    </location>
</feature>
<evidence type="ECO:0000313" key="9">
    <source>
        <dbReference type="EMBL" id="KAF9953812.1"/>
    </source>
</evidence>